<reference evidence="3" key="1">
    <citation type="submission" date="2020-08" db="EMBL/GenBank/DDBJ databases">
        <title>Lacibacter sp. S13-6-6 genome sequencing.</title>
        <authorList>
            <person name="Jin L."/>
        </authorList>
    </citation>
    <scope>NUCLEOTIDE SEQUENCE [LARGE SCALE GENOMIC DNA]</scope>
    <source>
        <strain evidence="3">S13-6-6</strain>
    </source>
</reference>
<proteinExistence type="predicted"/>
<feature type="transmembrane region" description="Helical" evidence="1">
    <location>
        <begin position="238"/>
        <end position="255"/>
    </location>
</feature>
<keyword evidence="1" id="KW-1133">Transmembrane helix</keyword>
<dbReference type="RefSeq" id="WP_182803674.1">
    <property type="nucleotide sequence ID" value="NZ_CP060007.1"/>
</dbReference>
<feature type="transmembrane region" description="Helical" evidence="1">
    <location>
        <begin position="180"/>
        <end position="208"/>
    </location>
</feature>
<evidence type="ECO:0000313" key="3">
    <source>
        <dbReference type="Proteomes" id="UP000515344"/>
    </source>
</evidence>
<dbReference type="Proteomes" id="UP000515344">
    <property type="component" value="Chromosome"/>
</dbReference>
<feature type="transmembrane region" description="Helical" evidence="1">
    <location>
        <begin position="18"/>
        <end position="36"/>
    </location>
</feature>
<gene>
    <name evidence="2" type="ORF">H4075_02050</name>
</gene>
<evidence type="ECO:0000256" key="1">
    <source>
        <dbReference type="SAM" id="Phobius"/>
    </source>
</evidence>
<keyword evidence="1" id="KW-0812">Transmembrane</keyword>
<keyword evidence="3" id="KW-1185">Reference proteome</keyword>
<protein>
    <recommendedName>
        <fullName evidence="4">DUF2029 domain-containing protein</fullName>
    </recommendedName>
</protein>
<feature type="transmembrane region" description="Helical" evidence="1">
    <location>
        <begin position="155"/>
        <end position="173"/>
    </location>
</feature>
<accession>A0A7G5XHP6</accession>
<organism evidence="2 3">
    <name type="scientific">Lacibacter sediminis</name>
    <dbReference type="NCBI Taxonomy" id="2760713"/>
    <lineage>
        <taxon>Bacteria</taxon>
        <taxon>Pseudomonadati</taxon>
        <taxon>Bacteroidota</taxon>
        <taxon>Chitinophagia</taxon>
        <taxon>Chitinophagales</taxon>
        <taxon>Chitinophagaceae</taxon>
        <taxon>Lacibacter</taxon>
    </lineage>
</organism>
<evidence type="ECO:0008006" key="4">
    <source>
        <dbReference type="Google" id="ProtNLM"/>
    </source>
</evidence>
<dbReference type="AlphaFoldDB" id="A0A7G5XHP6"/>
<sequence length="415" mass="48570">MTRNRLAFFKGNLSNRKIFFLLLAVWFFAVITSRPVSVREPFRYGSFIKKDISQINSDELHVNFYYLVFQNPYNGQAHLYVKKYIETHPEDGPDKNGGVSHLLKRNIRVGIPILANLFRLQVWHFYILQFVAAFVFLILLYKTILIVNLNKPEQAFWFVLAFACSIIFKQFFIDPGHWDVYAWLFMMLTIWLALKGNLLFILTFTFALLTDERTLFSIPVIAILLWCQALVPERERKLMKFINGCTVALIILFIWRYHFINTVNDRDFSGISVRYIIYNLRAIASSLFLSYEFLWLLAYAVLVFIIKSRMYKQVAIIAFLFLPSLLVTFMVADLARSIGYLFPFFILIIQQYQQSAIATGVISIKHVAILNAVFPSYYPFLYSSTISDYPPFWGFYELVVPAFNWASELLDKLLL</sequence>
<name>A0A7G5XHP6_9BACT</name>
<evidence type="ECO:0000313" key="2">
    <source>
        <dbReference type="EMBL" id="QNA44999.1"/>
    </source>
</evidence>
<dbReference type="EMBL" id="CP060007">
    <property type="protein sequence ID" value="QNA44999.1"/>
    <property type="molecule type" value="Genomic_DNA"/>
</dbReference>
<dbReference type="KEGG" id="lacs:H4075_02050"/>
<feature type="transmembrane region" description="Helical" evidence="1">
    <location>
        <begin position="275"/>
        <end position="302"/>
    </location>
</feature>
<keyword evidence="1" id="KW-0472">Membrane</keyword>
<feature type="transmembrane region" description="Helical" evidence="1">
    <location>
        <begin position="314"/>
        <end position="332"/>
    </location>
</feature>
<feature type="transmembrane region" description="Helical" evidence="1">
    <location>
        <begin position="125"/>
        <end position="149"/>
    </location>
</feature>